<name>A0A976FDA7_BRELC</name>
<gene>
    <name evidence="3" type="ORF">CCR75_002112</name>
</gene>
<dbReference type="GO" id="GO:0042276">
    <property type="term" value="P:error-prone translesion synthesis"/>
    <property type="evidence" value="ECO:0007669"/>
    <property type="project" value="TreeGrafter"/>
</dbReference>
<dbReference type="CDD" id="cd17719">
    <property type="entry name" value="BRCT_Rev1"/>
    <property type="match status" value="1"/>
</dbReference>
<evidence type="ECO:0000313" key="3">
    <source>
        <dbReference type="EMBL" id="TDH64781.1"/>
    </source>
</evidence>
<comment type="caution">
    <text evidence="3">The sequence shown here is derived from an EMBL/GenBank/DDBJ whole genome shotgun (WGS) entry which is preliminary data.</text>
</comment>
<keyword evidence="4" id="KW-1185">Reference proteome</keyword>
<reference evidence="3 4" key="1">
    <citation type="journal article" date="2021" name="Genome Biol.">
        <title>AFLAP: assembly-free linkage analysis pipeline using k-mers from genome sequencing data.</title>
        <authorList>
            <person name="Fletcher K."/>
            <person name="Zhang L."/>
            <person name="Gil J."/>
            <person name="Han R."/>
            <person name="Cavanaugh K."/>
            <person name="Michelmore R."/>
        </authorList>
    </citation>
    <scope>NUCLEOTIDE SEQUENCE [LARGE SCALE GENOMIC DNA]</scope>
    <source>
        <strain evidence="3 4">SF5</strain>
    </source>
</reference>
<evidence type="ECO:0000313" key="4">
    <source>
        <dbReference type="Proteomes" id="UP000294530"/>
    </source>
</evidence>
<dbReference type="GeneID" id="94345883"/>
<dbReference type="Gene3D" id="3.40.50.10190">
    <property type="entry name" value="BRCT domain"/>
    <property type="match status" value="1"/>
</dbReference>
<dbReference type="RefSeq" id="XP_067814280.1">
    <property type="nucleotide sequence ID" value="XM_067960212.1"/>
</dbReference>
<protein>
    <recommendedName>
        <fullName evidence="2">BRCT domain-containing protein</fullName>
    </recommendedName>
</protein>
<dbReference type="Proteomes" id="UP000294530">
    <property type="component" value="Unassembled WGS sequence"/>
</dbReference>
<dbReference type="KEGG" id="blac:94345883"/>
<dbReference type="PANTHER" id="PTHR45990:SF1">
    <property type="entry name" value="DNA REPAIR PROTEIN REV1"/>
    <property type="match status" value="1"/>
</dbReference>
<dbReference type="GO" id="GO:0070987">
    <property type="term" value="P:error-free translesion synthesis"/>
    <property type="evidence" value="ECO:0007669"/>
    <property type="project" value="TreeGrafter"/>
</dbReference>
<sequence>MFAVNGPSGPITRHERRAASDQQREKKEVINRRLAEKKRELFFLERQLLPDGLKHEKKKRATQSDIFKGCHIVFNGRTGNVSSYYLAKLVQEHGGIVAAALTTTRVTHMVGLNLNGSKADKLLKNFSKVKFVSPEWILQSIRSKKRKPEFEYLIYKDSDAATTFRAAFVQSTSIAM</sequence>
<feature type="compositionally biased region" description="Basic and acidic residues" evidence="1">
    <location>
        <begin position="17"/>
        <end position="27"/>
    </location>
</feature>
<dbReference type="GO" id="GO:0017125">
    <property type="term" value="F:deoxycytidyl transferase activity"/>
    <property type="evidence" value="ECO:0007669"/>
    <property type="project" value="TreeGrafter"/>
</dbReference>
<dbReference type="AlphaFoldDB" id="A0A976FDA7"/>
<proteinExistence type="predicted"/>
<dbReference type="OrthoDB" id="427711at2759"/>
<dbReference type="InterPro" id="IPR001357">
    <property type="entry name" value="BRCT_dom"/>
</dbReference>
<dbReference type="PANTHER" id="PTHR45990">
    <property type="entry name" value="DNA REPAIR PROTEIN REV1"/>
    <property type="match status" value="1"/>
</dbReference>
<dbReference type="SUPFAM" id="SSF52113">
    <property type="entry name" value="BRCT domain"/>
    <property type="match status" value="1"/>
</dbReference>
<evidence type="ECO:0000256" key="1">
    <source>
        <dbReference type="SAM" id="MobiDB-lite"/>
    </source>
</evidence>
<dbReference type="PROSITE" id="PS50172">
    <property type="entry name" value="BRCT"/>
    <property type="match status" value="1"/>
</dbReference>
<dbReference type="Pfam" id="PF00533">
    <property type="entry name" value="BRCT"/>
    <property type="match status" value="1"/>
</dbReference>
<feature type="region of interest" description="Disordered" evidence="1">
    <location>
        <begin position="1"/>
        <end position="27"/>
    </location>
</feature>
<dbReference type="GO" id="GO:0003887">
    <property type="term" value="F:DNA-directed DNA polymerase activity"/>
    <property type="evidence" value="ECO:0007669"/>
    <property type="project" value="TreeGrafter"/>
</dbReference>
<feature type="domain" description="BRCT" evidence="2">
    <location>
        <begin position="62"/>
        <end position="154"/>
    </location>
</feature>
<organism evidence="3 4">
    <name type="scientific">Bremia lactucae</name>
    <name type="common">Lettuce downy mildew</name>
    <dbReference type="NCBI Taxonomy" id="4779"/>
    <lineage>
        <taxon>Eukaryota</taxon>
        <taxon>Sar</taxon>
        <taxon>Stramenopiles</taxon>
        <taxon>Oomycota</taxon>
        <taxon>Peronosporomycetes</taxon>
        <taxon>Peronosporales</taxon>
        <taxon>Peronosporaceae</taxon>
        <taxon>Bremia</taxon>
    </lineage>
</organism>
<dbReference type="GO" id="GO:0005634">
    <property type="term" value="C:nucleus"/>
    <property type="evidence" value="ECO:0007669"/>
    <property type="project" value="TreeGrafter"/>
</dbReference>
<dbReference type="SMART" id="SM00292">
    <property type="entry name" value="BRCT"/>
    <property type="match status" value="1"/>
</dbReference>
<accession>A0A976FDA7</accession>
<evidence type="ECO:0000259" key="2">
    <source>
        <dbReference type="PROSITE" id="PS50172"/>
    </source>
</evidence>
<dbReference type="EMBL" id="SHOA02000220">
    <property type="protein sequence ID" value="TDH64781.1"/>
    <property type="molecule type" value="Genomic_DNA"/>
</dbReference>
<dbReference type="InterPro" id="IPR036420">
    <property type="entry name" value="BRCT_dom_sf"/>
</dbReference>